<dbReference type="InterPro" id="IPR023395">
    <property type="entry name" value="MCP_dom_sf"/>
</dbReference>
<organism evidence="13 14">
    <name type="scientific">Candidula unifasciata</name>
    <dbReference type="NCBI Taxonomy" id="100452"/>
    <lineage>
        <taxon>Eukaryota</taxon>
        <taxon>Metazoa</taxon>
        <taxon>Spiralia</taxon>
        <taxon>Lophotrochozoa</taxon>
        <taxon>Mollusca</taxon>
        <taxon>Gastropoda</taxon>
        <taxon>Heterobranchia</taxon>
        <taxon>Euthyneura</taxon>
        <taxon>Panpulmonata</taxon>
        <taxon>Eupulmonata</taxon>
        <taxon>Stylommatophora</taxon>
        <taxon>Helicina</taxon>
        <taxon>Helicoidea</taxon>
        <taxon>Geomitridae</taxon>
        <taxon>Candidula</taxon>
    </lineage>
</organism>
<keyword evidence="3 11" id="KW-0813">Transport</keyword>
<name>A0A8S4A830_9EUPU</name>
<keyword evidence="6" id="KW-0999">Mitochondrion inner membrane</keyword>
<evidence type="ECO:0000256" key="8">
    <source>
        <dbReference type="ARBA" id="ARBA00023128"/>
    </source>
</evidence>
<keyword evidence="5" id="KW-0677">Repeat</keyword>
<dbReference type="Gene3D" id="1.50.40.10">
    <property type="entry name" value="Mitochondrial carrier domain"/>
    <property type="match status" value="2"/>
</dbReference>
<evidence type="ECO:0000256" key="6">
    <source>
        <dbReference type="ARBA" id="ARBA00022792"/>
    </source>
</evidence>
<evidence type="ECO:0000256" key="11">
    <source>
        <dbReference type="RuleBase" id="RU000488"/>
    </source>
</evidence>
<sequence length="402" mass="43936">MVVDDETMPFPPQGNAITPVQHMVSSCTGAVLTSLLMTPFDVVKIRLQSQSKPSAFTKGHCFLYCNGLMDHLCPCVSGMTPSSQWYYRPGHFNGTFDAMAKIVRNEGLTSLWSGLPPTLVMAVPATVVYFTSYEQIKFVLGYQDGVVSYSWKPMVAGAVARVWAASLISPIEMVRTKMQSTKINYSQVQQAVKETIRKNGVLSLWKGLGPTLLRDVPFSAMYWTGYEVTKSYVLATKGHSDLTFYESFGAGALAGSVAALLTLPFDVIKTRRQIELGEEIIGKLKGSTSTWKIIRNIYSTEGFRALFAGLPPRLLKVAPSCAIMISTFEYFKRLFASHNSRSEPVDDRYAHTTGTGAFLIPLNASKPELPISLVSSTVASPPLPTTEPSPADVLSTTLSKAN</sequence>
<evidence type="ECO:0000256" key="5">
    <source>
        <dbReference type="ARBA" id="ARBA00022737"/>
    </source>
</evidence>
<dbReference type="Proteomes" id="UP000678393">
    <property type="component" value="Unassembled WGS sequence"/>
</dbReference>
<keyword evidence="9 10" id="KW-0472">Membrane</keyword>
<evidence type="ECO:0000313" key="14">
    <source>
        <dbReference type="Proteomes" id="UP000678393"/>
    </source>
</evidence>
<dbReference type="EMBL" id="CAJHNH020008522">
    <property type="protein sequence ID" value="CAG5136352.1"/>
    <property type="molecule type" value="Genomic_DNA"/>
</dbReference>
<evidence type="ECO:0000256" key="4">
    <source>
        <dbReference type="ARBA" id="ARBA00022692"/>
    </source>
</evidence>
<comment type="caution">
    <text evidence="13">The sequence shown here is derived from an EMBL/GenBank/DDBJ whole genome shotgun (WGS) entry which is preliminary data.</text>
</comment>
<evidence type="ECO:0000256" key="1">
    <source>
        <dbReference type="ARBA" id="ARBA00004448"/>
    </source>
</evidence>
<evidence type="ECO:0000256" key="10">
    <source>
        <dbReference type="PROSITE-ProRule" id="PRU00282"/>
    </source>
</evidence>
<evidence type="ECO:0000256" key="7">
    <source>
        <dbReference type="ARBA" id="ARBA00022989"/>
    </source>
</evidence>
<keyword evidence="4 10" id="KW-0812">Transmembrane</keyword>
<dbReference type="PANTHER" id="PTHR45760:SF2">
    <property type="entry name" value="FI19922P1-RELATED"/>
    <property type="match status" value="1"/>
</dbReference>
<evidence type="ECO:0008006" key="15">
    <source>
        <dbReference type="Google" id="ProtNLM"/>
    </source>
</evidence>
<dbReference type="AlphaFoldDB" id="A0A8S4A830"/>
<dbReference type="PROSITE" id="PS50920">
    <property type="entry name" value="SOLCAR"/>
    <property type="match status" value="3"/>
</dbReference>
<accession>A0A8S4A830</accession>
<keyword evidence="8" id="KW-0496">Mitochondrion</keyword>
<feature type="repeat" description="Solcar" evidence="10">
    <location>
        <begin position="148"/>
        <end position="232"/>
    </location>
</feature>
<keyword evidence="14" id="KW-1185">Reference proteome</keyword>
<evidence type="ECO:0000256" key="2">
    <source>
        <dbReference type="ARBA" id="ARBA00006375"/>
    </source>
</evidence>
<evidence type="ECO:0000256" key="9">
    <source>
        <dbReference type="ARBA" id="ARBA00023136"/>
    </source>
</evidence>
<dbReference type="GO" id="GO:1990542">
    <property type="term" value="P:mitochondrial transmembrane transport"/>
    <property type="evidence" value="ECO:0007669"/>
    <property type="project" value="InterPro"/>
</dbReference>
<proteinExistence type="inferred from homology"/>
<reference evidence="13" key="1">
    <citation type="submission" date="2021-04" db="EMBL/GenBank/DDBJ databases">
        <authorList>
            <consortium name="Molecular Ecology Group"/>
        </authorList>
    </citation>
    <scope>NUCLEOTIDE SEQUENCE</scope>
</reference>
<gene>
    <name evidence="13" type="ORF">CUNI_LOCUS21910</name>
</gene>
<dbReference type="InterPro" id="IPR018108">
    <property type="entry name" value="MCP_transmembrane"/>
</dbReference>
<evidence type="ECO:0000313" key="13">
    <source>
        <dbReference type="EMBL" id="CAG5136352.1"/>
    </source>
</evidence>
<comment type="subcellular location">
    <subcellularLocation>
        <location evidence="1">Mitochondrion inner membrane</location>
        <topology evidence="1">Multi-pass membrane protein</topology>
    </subcellularLocation>
</comment>
<feature type="region of interest" description="Disordered" evidence="12">
    <location>
        <begin position="380"/>
        <end position="402"/>
    </location>
</feature>
<dbReference type="OrthoDB" id="1747031at2759"/>
<evidence type="ECO:0000256" key="3">
    <source>
        <dbReference type="ARBA" id="ARBA00022448"/>
    </source>
</evidence>
<dbReference type="GO" id="GO:0005743">
    <property type="term" value="C:mitochondrial inner membrane"/>
    <property type="evidence" value="ECO:0007669"/>
    <property type="project" value="UniProtKB-SubCell"/>
</dbReference>
<comment type="similarity">
    <text evidence="2 11">Belongs to the mitochondrial carrier (TC 2.A.29) family.</text>
</comment>
<dbReference type="PANTHER" id="PTHR45760">
    <property type="entry name" value="FI19922P1-RELATED"/>
    <property type="match status" value="1"/>
</dbReference>
<feature type="repeat" description="Solcar" evidence="10">
    <location>
        <begin position="242"/>
        <end position="334"/>
    </location>
</feature>
<dbReference type="InterPro" id="IPR045315">
    <property type="entry name" value="Mtm1-like"/>
</dbReference>
<protein>
    <recommendedName>
        <fullName evidence="15">Solute carrier family 25 member 40</fullName>
    </recommendedName>
</protein>
<feature type="repeat" description="Solcar" evidence="10">
    <location>
        <begin position="17"/>
        <end position="139"/>
    </location>
</feature>
<dbReference type="SUPFAM" id="SSF103506">
    <property type="entry name" value="Mitochondrial carrier"/>
    <property type="match status" value="1"/>
</dbReference>
<dbReference type="Pfam" id="PF00153">
    <property type="entry name" value="Mito_carr"/>
    <property type="match status" value="3"/>
</dbReference>
<keyword evidence="7" id="KW-1133">Transmembrane helix</keyword>
<evidence type="ECO:0000256" key="12">
    <source>
        <dbReference type="SAM" id="MobiDB-lite"/>
    </source>
</evidence>